<evidence type="ECO:0000313" key="2">
    <source>
        <dbReference type="EMBL" id="AXG67717.1"/>
    </source>
</evidence>
<evidence type="ECO:0000256" key="1">
    <source>
        <dbReference type="SAM" id="MobiDB-lite"/>
    </source>
</evidence>
<dbReference type="KEGG" id="vg:65067682"/>
<dbReference type="EMBL" id="MH638294">
    <property type="protein sequence ID" value="AXG67717.1"/>
    <property type="molecule type" value="Genomic_DNA"/>
</dbReference>
<feature type="compositionally biased region" description="Basic residues" evidence="1">
    <location>
        <begin position="38"/>
        <end position="54"/>
    </location>
</feature>
<accession>A0A345GTV3</accession>
<sequence length="54" mass="5929">MIMGIIKLAIGSMFGFTEQPSQIGTTKRNGGSVARDKRAARKARNAKRHKRASK</sequence>
<reference evidence="2 3" key="1">
    <citation type="submission" date="2018-07" db="EMBL/GenBank/DDBJ databases">
        <title>Complete sequence of phage GP4.</title>
        <authorList>
            <person name="Wang R."/>
            <person name="Tong Y."/>
            <person name="Liu H."/>
        </authorList>
    </citation>
    <scope>NUCLEOTIDE SEQUENCE [LARGE SCALE GENOMIC DNA]</scope>
</reference>
<evidence type="ECO:0000313" key="3">
    <source>
        <dbReference type="Proteomes" id="UP000259464"/>
    </source>
</evidence>
<feature type="region of interest" description="Disordered" evidence="1">
    <location>
        <begin position="21"/>
        <end position="54"/>
    </location>
</feature>
<dbReference type="RefSeq" id="YP_010078754.1">
    <property type="nucleotide sequence ID" value="NC_054964.1"/>
</dbReference>
<name>A0A345GTV3_9CAUD</name>
<protein>
    <submittedName>
        <fullName evidence="2">Uncharacterized protein</fullName>
    </submittedName>
</protein>
<organism evidence="2 3">
    <name type="scientific">Ralstonia phage GP4</name>
    <dbReference type="NCBI Taxonomy" id="2282904"/>
    <lineage>
        <taxon>Viruses</taxon>
        <taxon>Duplodnaviria</taxon>
        <taxon>Heunggongvirae</taxon>
        <taxon>Uroviricota</taxon>
        <taxon>Caudoviricetes</taxon>
        <taxon>Gervaisevirus</taxon>
        <taxon>Gervaisevirus GP4</taxon>
    </lineage>
</organism>
<dbReference type="GeneID" id="65067682"/>
<proteinExistence type="predicted"/>
<keyword evidence="3" id="KW-1185">Reference proteome</keyword>
<dbReference type="Proteomes" id="UP000259464">
    <property type="component" value="Segment"/>
</dbReference>